<dbReference type="InterPro" id="IPR020846">
    <property type="entry name" value="MFS_dom"/>
</dbReference>
<reference evidence="9" key="1">
    <citation type="submission" date="2023-06" db="EMBL/GenBank/DDBJ databases">
        <title>Black Yeasts Isolated from many extreme environments.</title>
        <authorList>
            <person name="Coleine C."/>
            <person name="Stajich J.E."/>
            <person name="Selbmann L."/>
        </authorList>
    </citation>
    <scope>NUCLEOTIDE SEQUENCE</scope>
    <source>
        <strain evidence="9">CCFEE 5200</strain>
    </source>
</reference>
<comment type="subcellular location">
    <subcellularLocation>
        <location evidence="1">Membrane</location>
        <topology evidence="1">Multi-pass membrane protein</topology>
    </subcellularLocation>
</comment>
<dbReference type="AlphaFoldDB" id="A0AAN6KF29"/>
<comment type="caution">
    <text evidence="9">The sequence shown here is derived from an EMBL/GenBank/DDBJ whole genome shotgun (WGS) entry which is preliminary data.</text>
</comment>
<dbReference type="GO" id="GO:0005351">
    <property type="term" value="F:carbohydrate:proton symporter activity"/>
    <property type="evidence" value="ECO:0007669"/>
    <property type="project" value="TreeGrafter"/>
</dbReference>
<dbReference type="Gene3D" id="1.20.1250.20">
    <property type="entry name" value="MFS general substrate transporter like domains"/>
    <property type="match status" value="1"/>
</dbReference>
<evidence type="ECO:0000256" key="7">
    <source>
        <dbReference type="SAM" id="Phobius"/>
    </source>
</evidence>
<dbReference type="EMBL" id="JAUJLE010000122">
    <property type="protein sequence ID" value="KAK0979505.1"/>
    <property type="molecule type" value="Genomic_DNA"/>
</dbReference>
<evidence type="ECO:0000256" key="6">
    <source>
        <dbReference type="SAM" id="MobiDB-lite"/>
    </source>
</evidence>
<evidence type="ECO:0000256" key="4">
    <source>
        <dbReference type="ARBA" id="ARBA00022989"/>
    </source>
</evidence>
<gene>
    <name evidence="9" type="ORF">LTR91_012602</name>
</gene>
<protein>
    <recommendedName>
        <fullName evidence="8">Major facilitator superfamily (MFS) profile domain-containing protein</fullName>
    </recommendedName>
</protein>
<evidence type="ECO:0000256" key="5">
    <source>
        <dbReference type="ARBA" id="ARBA00023136"/>
    </source>
</evidence>
<feature type="domain" description="Major facilitator superfamily (MFS) profile" evidence="8">
    <location>
        <begin position="1"/>
        <end position="114"/>
    </location>
</feature>
<dbReference type="Pfam" id="PF00083">
    <property type="entry name" value="Sugar_tr"/>
    <property type="match status" value="1"/>
</dbReference>
<evidence type="ECO:0000313" key="9">
    <source>
        <dbReference type="EMBL" id="KAK0979505.1"/>
    </source>
</evidence>
<feature type="transmembrane region" description="Helical" evidence="7">
    <location>
        <begin position="61"/>
        <end position="79"/>
    </location>
</feature>
<sequence length="158" mass="17763">MTIVFACWTGASADYANTKNKDAGAAVVAMIFVYYWAYTLMHSLTYIYITEVFPFVIRAKGVGVTQTFTRAASAFNIFVNPIGLDGIGWKYYIVYVVWLAIESLIIYFVYPETKGPSLEELSQLFEDENPLSKGRLDLERQGSNEEKPVTTLEEVAKA</sequence>
<name>A0AAN6KF29_9PEZI</name>
<dbReference type="InterPro" id="IPR005828">
    <property type="entry name" value="MFS_sugar_transport-like"/>
</dbReference>
<dbReference type="PANTHER" id="PTHR48022:SF64">
    <property type="entry name" value="MAJOR FACILITATOR SUPERFAMILY (MFS) PROFILE DOMAIN-CONTAINING PROTEIN"/>
    <property type="match status" value="1"/>
</dbReference>
<accession>A0AAN6KF29</accession>
<feature type="transmembrane region" description="Helical" evidence="7">
    <location>
        <begin position="91"/>
        <end position="110"/>
    </location>
</feature>
<keyword evidence="3 7" id="KW-0812">Transmembrane</keyword>
<keyword evidence="4 7" id="KW-1133">Transmembrane helix</keyword>
<evidence type="ECO:0000256" key="2">
    <source>
        <dbReference type="ARBA" id="ARBA00010992"/>
    </source>
</evidence>
<dbReference type="Proteomes" id="UP001175353">
    <property type="component" value="Unassembled WGS sequence"/>
</dbReference>
<keyword evidence="5 7" id="KW-0472">Membrane</keyword>
<feature type="region of interest" description="Disordered" evidence="6">
    <location>
        <begin position="133"/>
        <end position="158"/>
    </location>
</feature>
<feature type="compositionally biased region" description="Basic and acidic residues" evidence="6">
    <location>
        <begin position="134"/>
        <end position="158"/>
    </location>
</feature>
<keyword evidence="10" id="KW-1185">Reference proteome</keyword>
<dbReference type="SUPFAM" id="SSF103473">
    <property type="entry name" value="MFS general substrate transporter"/>
    <property type="match status" value="1"/>
</dbReference>
<dbReference type="InterPro" id="IPR050360">
    <property type="entry name" value="MFS_Sugar_Transporters"/>
</dbReference>
<dbReference type="InterPro" id="IPR036259">
    <property type="entry name" value="MFS_trans_sf"/>
</dbReference>
<evidence type="ECO:0000313" key="10">
    <source>
        <dbReference type="Proteomes" id="UP001175353"/>
    </source>
</evidence>
<proteinExistence type="inferred from homology"/>
<evidence type="ECO:0000256" key="1">
    <source>
        <dbReference type="ARBA" id="ARBA00004141"/>
    </source>
</evidence>
<dbReference type="PANTHER" id="PTHR48022">
    <property type="entry name" value="PLASTIDIC GLUCOSE TRANSPORTER 4"/>
    <property type="match status" value="1"/>
</dbReference>
<evidence type="ECO:0000259" key="8">
    <source>
        <dbReference type="PROSITE" id="PS50850"/>
    </source>
</evidence>
<dbReference type="PROSITE" id="PS50850">
    <property type="entry name" value="MFS"/>
    <property type="match status" value="1"/>
</dbReference>
<feature type="transmembrane region" description="Helical" evidence="7">
    <location>
        <begin position="23"/>
        <end position="49"/>
    </location>
</feature>
<dbReference type="GO" id="GO:0016020">
    <property type="term" value="C:membrane"/>
    <property type="evidence" value="ECO:0007669"/>
    <property type="project" value="UniProtKB-SubCell"/>
</dbReference>
<evidence type="ECO:0000256" key="3">
    <source>
        <dbReference type="ARBA" id="ARBA00022692"/>
    </source>
</evidence>
<organism evidence="9 10">
    <name type="scientific">Friedmanniomyces endolithicus</name>
    <dbReference type="NCBI Taxonomy" id="329885"/>
    <lineage>
        <taxon>Eukaryota</taxon>
        <taxon>Fungi</taxon>
        <taxon>Dikarya</taxon>
        <taxon>Ascomycota</taxon>
        <taxon>Pezizomycotina</taxon>
        <taxon>Dothideomycetes</taxon>
        <taxon>Dothideomycetidae</taxon>
        <taxon>Mycosphaerellales</taxon>
        <taxon>Teratosphaeriaceae</taxon>
        <taxon>Friedmanniomyces</taxon>
    </lineage>
</organism>
<comment type="similarity">
    <text evidence="2">Belongs to the major facilitator superfamily. Sugar transporter (TC 2.A.1.1) family.</text>
</comment>